<evidence type="ECO:0000313" key="2">
    <source>
        <dbReference type="Proteomes" id="UP001165101"/>
    </source>
</evidence>
<comment type="caution">
    <text evidence="1">The sequence shown here is derived from an EMBL/GenBank/DDBJ whole genome shotgun (WGS) entry which is preliminary data.</text>
</comment>
<name>A0ACB5TJD1_CANBO</name>
<reference evidence="1" key="1">
    <citation type="submission" date="2023-04" db="EMBL/GenBank/DDBJ databases">
        <title>Candida boidinii NBRC 1967.</title>
        <authorList>
            <person name="Ichikawa N."/>
            <person name="Sato H."/>
            <person name="Tonouchi N."/>
        </authorList>
    </citation>
    <scope>NUCLEOTIDE SEQUENCE</scope>
    <source>
        <strain evidence="1">NBRC 1967</strain>
    </source>
</reference>
<keyword evidence="2" id="KW-1185">Reference proteome</keyword>
<dbReference type="Proteomes" id="UP001165101">
    <property type="component" value="Unassembled WGS sequence"/>
</dbReference>
<proteinExistence type="predicted"/>
<gene>
    <name evidence="1" type="ORF">Cboi01_000139200</name>
</gene>
<organism evidence="1 2">
    <name type="scientific">Candida boidinii</name>
    <name type="common">Yeast</name>
    <dbReference type="NCBI Taxonomy" id="5477"/>
    <lineage>
        <taxon>Eukaryota</taxon>
        <taxon>Fungi</taxon>
        <taxon>Dikarya</taxon>
        <taxon>Ascomycota</taxon>
        <taxon>Saccharomycotina</taxon>
        <taxon>Pichiomycetes</taxon>
        <taxon>Pichiales</taxon>
        <taxon>Pichiaceae</taxon>
        <taxon>Ogataea</taxon>
        <taxon>Ogataea/Candida clade</taxon>
    </lineage>
</organism>
<protein>
    <submittedName>
        <fullName evidence="1">Unnamed protein product</fullName>
    </submittedName>
</protein>
<sequence length="214" mass="25341">MNTDKDTKSINFQDISPHRYEIGLADIETFAPKKRAAAKFEWPLFLRWLNRSVGGIMDPAKFKEILELTEEPDVPLIYLGRLLERAVELYFSRNFYETYSHNSGMAFFVSVSNKCRVASSKEKAILFHDFMKTFNNTNVKKVHETLMILSYYIKDVKPMINLFLCAKMEKSELSPFFRDMKYYIREWDEKKELDEVSSWELLSAYDTFKNENLE</sequence>
<evidence type="ECO:0000313" key="1">
    <source>
        <dbReference type="EMBL" id="GME89421.1"/>
    </source>
</evidence>
<accession>A0ACB5TJD1</accession>
<dbReference type="EMBL" id="BSXV01000513">
    <property type="protein sequence ID" value="GME89421.1"/>
    <property type="molecule type" value="Genomic_DNA"/>
</dbReference>